<protein>
    <recommendedName>
        <fullName evidence="2">histidine kinase</fullName>
        <ecNumber evidence="2">2.7.13.3</ecNumber>
    </recommendedName>
</protein>
<feature type="domain" description="Histidine kinase" evidence="6">
    <location>
        <begin position="179"/>
        <end position="403"/>
    </location>
</feature>
<proteinExistence type="predicted"/>
<evidence type="ECO:0000256" key="3">
    <source>
        <dbReference type="ARBA" id="ARBA00022553"/>
    </source>
</evidence>
<dbReference type="EMBL" id="QMFY01000008">
    <property type="protein sequence ID" value="RAW00018.1"/>
    <property type="molecule type" value="Genomic_DNA"/>
</dbReference>
<dbReference type="PROSITE" id="PS50110">
    <property type="entry name" value="RESPONSE_REGULATORY"/>
    <property type="match status" value="1"/>
</dbReference>
<evidence type="ECO:0000256" key="2">
    <source>
        <dbReference type="ARBA" id="ARBA00012438"/>
    </source>
</evidence>
<sequence length="411" mass="46675">MILIVDDNQENIFSLKTLLSLHQFDVDTASSGEEALKKILLRSYELIILDVQMPEMDGFEVAEAISGYSKSKDIPIIFLSAVNTHKKFITKGYASGAIDYVTKPFDPDILLMKIKTFYRLSEQTIKLNALEKSLREEIELRKKAEAILEKKVEERTRELKRTNQRLEQSNLELQQFAYVASHDLQEPLRKIQTFSNMALERHLDDQGKIKLYLDKIYNSAKRLRGLVTDLLNYSRINAEEIFVNTNLNQLLNDVLSDLEYPYGNDNPIVRANDIPAIEVIPSQMRQVFQNLLANSFKFSKLGQQCEVDIEAKIVESKSFDAPASALGEYCRIVIRDNGIGFSDEYNHKIFEIFQRLNTRESYAGTGIGLAIVKKVVDRHEGIIAAEGKEGSGATFTIVLPLKHHVNVPVSS</sequence>
<dbReference type="AlphaFoldDB" id="A0A364Y093"/>
<dbReference type="PRINTS" id="PR00344">
    <property type="entry name" value="BCTRLSENSOR"/>
</dbReference>
<dbReference type="SUPFAM" id="SSF47384">
    <property type="entry name" value="Homodimeric domain of signal transducing histidine kinase"/>
    <property type="match status" value="1"/>
</dbReference>
<dbReference type="Proteomes" id="UP000251889">
    <property type="component" value="Unassembled WGS sequence"/>
</dbReference>
<evidence type="ECO:0000313" key="9">
    <source>
        <dbReference type="Proteomes" id="UP000251889"/>
    </source>
</evidence>
<organism evidence="8 9">
    <name type="scientific">Pseudochryseolinea flava</name>
    <dbReference type="NCBI Taxonomy" id="2059302"/>
    <lineage>
        <taxon>Bacteria</taxon>
        <taxon>Pseudomonadati</taxon>
        <taxon>Bacteroidota</taxon>
        <taxon>Cytophagia</taxon>
        <taxon>Cytophagales</taxon>
        <taxon>Fulvivirgaceae</taxon>
        <taxon>Pseudochryseolinea</taxon>
    </lineage>
</organism>
<dbReference type="GO" id="GO:0000155">
    <property type="term" value="F:phosphorelay sensor kinase activity"/>
    <property type="evidence" value="ECO:0007669"/>
    <property type="project" value="InterPro"/>
</dbReference>
<dbReference type="SMART" id="SM00387">
    <property type="entry name" value="HATPase_c"/>
    <property type="match status" value="1"/>
</dbReference>
<dbReference type="Gene3D" id="1.10.287.130">
    <property type="match status" value="1"/>
</dbReference>
<keyword evidence="3 4" id="KW-0597">Phosphoprotein</keyword>
<dbReference type="Pfam" id="PF02518">
    <property type="entry name" value="HATPase_c"/>
    <property type="match status" value="1"/>
</dbReference>
<gene>
    <name evidence="8" type="ORF">DQQ10_15795</name>
</gene>
<dbReference type="InterPro" id="IPR003594">
    <property type="entry name" value="HATPase_dom"/>
</dbReference>
<feature type="domain" description="Response regulatory" evidence="7">
    <location>
        <begin position="1"/>
        <end position="118"/>
    </location>
</feature>
<dbReference type="SUPFAM" id="SSF55874">
    <property type="entry name" value="ATPase domain of HSP90 chaperone/DNA topoisomerase II/histidine kinase"/>
    <property type="match status" value="1"/>
</dbReference>
<dbReference type="InterPro" id="IPR003661">
    <property type="entry name" value="HisK_dim/P_dom"/>
</dbReference>
<accession>A0A364Y093</accession>
<dbReference type="SMART" id="SM00388">
    <property type="entry name" value="HisKA"/>
    <property type="match status" value="1"/>
</dbReference>
<name>A0A364Y093_9BACT</name>
<dbReference type="EC" id="2.7.13.3" evidence="2"/>
<dbReference type="Gene3D" id="3.30.565.10">
    <property type="entry name" value="Histidine kinase-like ATPase, C-terminal domain"/>
    <property type="match status" value="1"/>
</dbReference>
<dbReference type="CDD" id="cd00082">
    <property type="entry name" value="HisKA"/>
    <property type="match status" value="1"/>
</dbReference>
<dbReference type="InterPro" id="IPR005467">
    <property type="entry name" value="His_kinase_dom"/>
</dbReference>
<evidence type="ECO:0000259" key="6">
    <source>
        <dbReference type="PROSITE" id="PS50109"/>
    </source>
</evidence>
<feature type="modified residue" description="4-aspartylphosphate" evidence="4">
    <location>
        <position position="50"/>
    </location>
</feature>
<feature type="coiled-coil region" evidence="5">
    <location>
        <begin position="127"/>
        <end position="172"/>
    </location>
</feature>
<comment type="caution">
    <text evidence="8">The sequence shown here is derived from an EMBL/GenBank/DDBJ whole genome shotgun (WGS) entry which is preliminary data.</text>
</comment>
<keyword evidence="8" id="KW-0808">Transferase</keyword>
<comment type="catalytic activity">
    <reaction evidence="1">
        <text>ATP + protein L-histidine = ADP + protein N-phospho-L-histidine.</text>
        <dbReference type="EC" id="2.7.13.3"/>
    </reaction>
</comment>
<dbReference type="InterPro" id="IPR011006">
    <property type="entry name" value="CheY-like_superfamily"/>
</dbReference>
<dbReference type="InterPro" id="IPR036097">
    <property type="entry name" value="HisK_dim/P_sf"/>
</dbReference>
<dbReference type="Gene3D" id="3.40.50.2300">
    <property type="match status" value="1"/>
</dbReference>
<evidence type="ECO:0000256" key="1">
    <source>
        <dbReference type="ARBA" id="ARBA00000085"/>
    </source>
</evidence>
<keyword evidence="9" id="KW-1185">Reference proteome</keyword>
<dbReference type="OrthoDB" id="9766459at2"/>
<dbReference type="PANTHER" id="PTHR43547:SF2">
    <property type="entry name" value="HYBRID SIGNAL TRANSDUCTION HISTIDINE KINASE C"/>
    <property type="match status" value="1"/>
</dbReference>
<evidence type="ECO:0000313" key="8">
    <source>
        <dbReference type="EMBL" id="RAW00018.1"/>
    </source>
</evidence>
<dbReference type="SUPFAM" id="SSF52172">
    <property type="entry name" value="CheY-like"/>
    <property type="match status" value="1"/>
</dbReference>
<dbReference type="PROSITE" id="PS50109">
    <property type="entry name" value="HIS_KIN"/>
    <property type="match status" value="1"/>
</dbReference>
<keyword evidence="8" id="KW-0418">Kinase</keyword>
<dbReference type="InterPro" id="IPR004358">
    <property type="entry name" value="Sig_transdc_His_kin-like_C"/>
</dbReference>
<reference evidence="8 9" key="1">
    <citation type="submission" date="2018-06" db="EMBL/GenBank/DDBJ databases">
        <title>Chryseolinea flavus sp. nov., a member of the phylum Bacteroidetes isolated from soil.</title>
        <authorList>
            <person name="Li Y."/>
            <person name="Wang J."/>
        </authorList>
    </citation>
    <scope>NUCLEOTIDE SEQUENCE [LARGE SCALE GENOMIC DNA]</scope>
    <source>
        <strain evidence="8 9">SDU1-6</strain>
    </source>
</reference>
<keyword evidence="5" id="KW-0175">Coiled coil</keyword>
<dbReference type="Pfam" id="PF00512">
    <property type="entry name" value="HisKA"/>
    <property type="match status" value="1"/>
</dbReference>
<dbReference type="InterPro" id="IPR036890">
    <property type="entry name" value="HATPase_C_sf"/>
</dbReference>
<dbReference type="SMART" id="SM00448">
    <property type="entry name" value="REC"/>
    <property type="match status" value="1"/>
</dbReference>
<evidence type="ECO:0000259" key="7">
    <source>
        <dbReference type="PROSITE" id="PS50110"/>
    </source>
</evidence>
<evidence type="ECO:0000256" key="4">
    <source>
        <dbReference type="PROSITE-ProRule" id="PRU00169"/>
    </source>
</evidence>
<dbReference type="InterPro" id="IPR001789">
    <property type="entry name" value="Sig_transdc_resp-reg_receiver"/>
</dbReference>
<dbReference type="RefSeq" id="WP_112747856.1">
    <property type="nucleotide sequence ID" value="NZ_QMFY01000008.1"/>
</dbReference>
<dbReference type="Pfam" id="PF00072">
    <property type="entry name" value="Response_reg"/>
    <property type="match status" value="1"/>
</dbReference>
<dbReference type="PANTHER" id="PTHR43547">
    <property type="entry name" value="TWO-COMPONENT HISTIDINE KINASE"/>
    <property type="match status" value="1"/>
</dbReference>
<evidence type="ECO:0000256" key="5">
    <source>
        <dbReference type="SAM" id="Coils"/>
    </source>
</evidence>